<sequence length="811" mass="91691">MRIVVTFLFFCIFSFAVKAQVLRINGCVTDIKTKEVLIGATISNNEASFGVVTNSYGFFSFEHPKGNVQLLCSYLGYETVVIDLCLTKDTTINIQLSPIILEISSVEIIANKSNTRMDKGLGIITVPISTIKNRPKLFGESDLMKSLQFIPGVQQTAEGKSNLTIRGGSPDQNLILLDDIPIYNADHAFGFLSVFNTEALKNVTLYKSGYPARFGGRLSSVIDINTKDGNKEALAGSATLGLLAGSVNFEGPIVKDRTSFFFSARRSLIDLYLMGLQEQANADDFETNRTNFSFSDINAKIHHKISDKTSIYTMLYNGRDKLMNRTGNNDISINQDDIPDRNGNSVLNNIPNQKISNSISEQDWKWGNTIYAIRLNSAVRSNMFLNTTVSYNKYQYETTVDNSFANDSVNVIDALNYSSGVNDYSISLNCEYTPSNKHFLRSGLQFIYHDFFPEILLLHSSGNEATTPNTQPSQKVLSREYSFYIEDIWSISKKLKANIGTRFSLFNVDGIMYNAFDPRLSLRYMLTNKLSIVADYTHMEQYIHMLSNNSLLLQTDLWMSSTSSIKPMRARQLSLGVNQTITSQLTFSFASYYKNMNNVIEYKDGASFSGTSSGWEEKVESGIGRAYGAEFSLEKNLGKTTGTLSYTLSKTEKKFNKINSGDWFPSKYDRRHNINLLVMHKLNSKIDFTLNWVYSSGNMITIPVNSVVTPDIPYYPGKFDELTQLENRNNYRMPAFHRLDVGINYTRKKTKNKGGIWNFSIYNIYNQKNAFKLYEEVDVSRNDVGKLVYTKKLKQVTLFPIIPSISHTYKF</sequence>
<keyword evidence="7 10" id="KW-0472">Membrane</keyword>
<dbReference type="Gene3D" id="2.40.170.20">
    <property type="entry name" value="TonB-dependent receptor, beta-barrel domain"/>
    <property type="match status" value="1"/>
</dbReference>
<dbReference type="AlphaFoldDB" id="W7XXC3"/>
<dbReference type="InterPro" id="IPR036942">
    <property type="entry name" value="Beta-barrel_TonB_sf"/>
</dbReference>
<comment type="subcellular location">
    <subcellularLocation>
        <location evidence="1">Cell outer membrane</location>
        <topology evidence="1">Multi-pass membrane protein</topology>
    </subcellularLocation>
</comment>
<keyword evidence="6 10" id="KW-0798">TonB box</keyword>
<dbReference type="Pfam" id="PF07715">
    <property type="entry name" value="Plug"/>
    <property type="match status" value="1"/>
</dbReference>
<name>W7XXC3_9BACT</name>
<keyword evidence="8 13" id="KW-0675">Receptor</keyword>
<dbReference type="eggNOG" id="COG4771">
    <property type="taxonomic scope" value="Bacteria"/>
</dbReference>
<keyword evidence="9" id="KW-0998">Cell outer membrane</keyword>
<dbReference type="InterPro" id="IPR000531">
    <property type="entry name" value="Beta-barrel_TonB"/>
</dbReference>
<dbReference type="GO" id="GO:0044718">
    <property type="term" value="P:siderophore transmembrane transport"/>
    <property type="evidence" value="ECO:0007669"/>
    <property type="project" value="TreeGrafter"/>
</dbReference>
<dbReference type="Pfam" id="PF13715">
    <property type="entry name" value="CarbopepD_reg_2"/>
    <property type="match status" value="1"/>
</dbReference>
<evidence type="ECO:0000256" key="1">
    <source>
        <dbReference type="ARBA" id="ARBA00004571"/>
    </source>
</evidence>
<keyword evidence="2" id="KW-0813">Transport</keyword>
<accession>W7XXC3</accession>
<reference evidence="13 14" key="1">
    <citation type="journal article" date="2014" name="Genome Announc.">
        <title>Draft Genome Sequence of Cytophaga fermentans JCM 21142T, a Facultative Anaerobe Isolated from Marine Mud.</title>
        <authorList>
            <person name="Starns D."/>
            <person name="Oshima K."/>
            <person name="Suda W."/>
            <person name="Iino T."/>
            <person name="Yuki M."/>
            <person name="Inoue J."/>
            <person name="Kitamura K."/>
            <person name="Iida T."/>
            <person name="Darby A."/>
            <person name="Hattori M."/>
            <person name="Ohkuma M."/>
        </authorList>
    </citation>
    <scope>NUCLEOTIDE SEQUENCE [LARGE SCALE GENOMIC DNA]</scope>
    <source>
        <strain evidence="13 14">JCM 21142</strain>
    </source>
</reference>
<dbReference type="Proteomes" id="UP000019402">
    <property type="component" value="Unassembled WGS sequence"/>
</dbReference>
<dbReference type="SUPFAM" id="SSF49464">
    <property type="entry name" value="Carboxypeptidase regulatory domain-like"/>
    <property type="match status" value="1"/>
</dbReference>
<gene>
    <name evidence="13" type="ORF">JCM21142_41733</name>
</gene>
<evidence type="ECO:0000259" key="11">
    <source>
        <dbReference type="Pfam" id="PF00593"/>
    </source>
</evidence>
<dbReference type="GO" id="GO:0009279">
    <property type="term" value="C:cell outer membrane"/>
    <property type="evidence" value="ECO:0007669"/>
    <property type="project" value="UniProtKB-SubCell"/>
</dbReference>
<dbReference type="GO" id="GO:0015344">
    <property type="term" value="F:siderophore uptake transmembrane transporter activity"/>
    <property type="evidence" value="ECO:0007669"/>
    <property type="project" value="TreeGrafter"/>
</dbReference>
<comment type="caution">
    <text evidence="13">The sequence shown here is derived from an EMBL/GenBank/DDBJ whole genome shotgun (WGS) entry which is preliminary data.</text>
</comment>
<dbReference type="PANTHER" id="PTHR30069">
    <property type="entry name" value="TONB-DEPENDENT OUTER MEMBRANE RECEPTOR"/>
    <property type="match status" value="1"/>
</dbReference>
<evidence type="ECO:0000256" key="4">
    <source>
        <dbReference type="ARBA" id="ARBA00022692"/>
    </source>
</evidence>
<dbReference type="InterPro" id="IPR012910">
    <property type="entry name" value="Plug_dom"/>
</dbReference>
<evidence type="ECO:0000259" key="12">
    <source>
        <dbReference type="Pfam" id="PF07715"/>
    </source>
</evidence>
<dbReference type="SUPFAM" id="SSF56935">
    <property type="entry name" value="Porins"/>
    <property type="match status" value="1"/>
</dbReference>
<dbReference type="InterPro" id="IPR008969">
    <property type="entry name" value="CarboxyPept-like_regulatory"/>
</dbReference>
<feature type="domain" description="TonB-dependent receptor plug" evidence="12">
    <location>
        <begin position="139"/>
        <end position="217"/>
    </location>
</feature>
<organism evidence="13 14">
    <name type="scientific">Saccharicrinis fermentans DSM 9555 = JCM 21142</name>
    <dbReference type="NCBI Taxonomy" id="869213"/>
    <lineage>
        <taxon>Bacteria</taxon>
        <taxon>Pseudomonadati</taxon>
        <taxon>Bacteroidota</taxon>
        <taxon>Bacteroidia</taxon>
        <taxon>Marinilabiliales</taxon>
        <taxon>Marinilabiliaceae</taxon>
        <taxon>Saccharicrinis</taxon>
    </lineage>
</organism>
<evidence type="ECO:0000256" key="10">
    <source>
        <dbReference type="RuleBase" id="RU003357"/>
    </source>
</evidence>
<feature type="domain" description="TonB-dependent receptor-like beta-barrel" evidence="11">
    <location>
        <begin position="330"/>
        <end position="764"/>
    </location>
</feature>
<comment type="similarity">
    <text evidence="10">Belongs to the TonB-dependent receptor family.</text>
</comment>
<keyword evidence="3" id="KW-1134">Transmembrane beta strand</keyword>
<dbReference type="InterPro" id="IPR039426">
    <property type="entry name" value="TonB-dep_rcpt-like"/>
</dbReference>
<dbReference type="EMBL" id="BAMD01000017">
    <property type="protein sequence ID" value="GAF03075.1"/>
    <property type="molecule type" value="Genomic_DNA"/>
</dbReference>
<dbReference type="Gene3D" id="2.60.40.1120">
    <property type="entry name" value="Carboxypeptidase-like, regulatory domain"/>
    <property type="match status" value="1"/>
</dbReference>
<evidence type="ECO:0000256" key="8">
    <source>
        <dbReference type="ARBA" id="ARBA00023170"/>
    </source>
</evidence>
<dbReference type="Pfam" id="PF00593">
    <property type="entry name" value="TonB_dep_Rec_b-barrel"/>
    <property type="match status" value="1"/>
</dbReference>
<dbReference type="STRING" id="869213.GCA_000517085_00103"/>
<dbReference type="RefSeq" id="WP_052342895.1">
    <property type="nucleotide sequence ID" value="NZ_BAMD01000017.1"/>
</dbReference>
<keyword evidence="4" id="KW-0812">Transmembrane</keyword>
<evidence type="ECO:0000256" key="6">
    <source>
        <dbReference type="ARBA" id="ARBA00023077"/>
    </source>
</evidence>
<evidence type="ECO:0000313" key="14">
    <source>
        <dbReference type="Proteomes" id="UP000019402"/>
    </source>
</evidence>
<evidence type="ECO:0000313" key="13">
    <source>
        <dbReference type="EMBL" id="GAF03075.1"/>
    </source>
</evidence>
<dbReference type="InterPro" id="IPR037066">
    <property type="entry name" value="Plug_dom_sf"/>
</dbReference>
<dbReference type="Gene3D" id="2.170.130.10">
    <property type="entry name" value="TonB-dependent receptor, plug domain"/>
    <property type="match status" value="1"/>
</dbReference>
<evidence type="ECO:0000256" key="3">
    <source>
        <dbReference type="ARBA" id="ARBA00022452"/>
    </source>
</evidence>
<dbReference type="OrthoDB" id="9803050at2"/>
<protein>
    <submittedName>
        <fullName evidence="13">Outer membrane receptor for ferrienterochelin and colicins</fullName>
    </submittedName>
</protein>
<evidence type="ECO:0000256" key="2">
    <source>
        <dbReference type="ARBA" id="ARBA00022448"/>
    </source>
</evidence>
<keyword evidence="5" id="KW-0732">Signal</keyword>
<evidence type="ECO:0000256" key="5">
    <source>
        <dbReference type="ARBA" id="ARBA00022729"/>
    </source>
</evidence>
<dbReference type="PANTHER" id="PTHR30069:SF29">
    <property type="entry name" value="HEMOGLOBIN AND HEMOGLOBIN-HAPTOGLOBIN-BINDING PROTEIN 1-RELATED"/>
    <property type="match status" value="1"/>
</dbReference>
<proteinExistence type="inferred from homology"/>
<evidence type="ECO:0000256" key="9">
    <source>
        <dbReference type="ARBA" id="ARBA00023237"/>
    </source>
</evidence>
<evidence type="ECO:0000256" key="7">
    <source>
        <dbReference type="ARBA" id="ARBA00023136"/>
    </source>
</evidence>
<keyword evidence="14" id="KW-1185">Reference proteome</keyword>